<gene>
    <name evidence="3" type="ORF">FGO68_gene15900</name>
</gene>
<dbReference type="AlphaFoldDB" id="A0A8J8T7U0"/>
<feature type="compositionally biased region" description="Basic and acidic residues" evidence="1">
    <location>
        <begin position="141"/>
        <end position="150"/>
    </location>
</feature>
<feature type="compositionally biased region" description="Polar residues" evidence="1">
    <location>
        <begin position="101"/>
        <end position="110"/>
    </location>
</feature>
<keyword evidence="2" id="KW-1133">Transmembrane helix</keyword>
<dbReference type="EMBL" id="RRYP01002359">
    <property type="protein sequence ID" value="TNV84860.1"/>
    <property type="molecule type" value="Genomic_DNA"/>
</dbReference>
<evidence type="ECO:0000313" key="4">
    <source>
        <dbReference type="Proteomes" id="UP000785679"/>
    </source>
</evidence>
<feature type="compositionally biased region" description="Acidic residues" evidence="1">
    <location>
        <begin position="357"/>
        <end position="366"/>
    </location>
</feature>
<proteinExistence type="predicted"/>
<feature type="transmembrane region" description="Helical" evidence="2">
    <location>
        <begin position="429"/>
        <end position="452"/>
    </location>
</feature>
<feature type="transmembrane region" description="Helical" evidence="2">
    <location>
        <begin position="647"/>
        <end position="669"/>
    </location>
</feature>
<name>A0A8J8T7U0_HALGN</name>
<organism evidence="3 4">
    <name type="scientific">Halteria grandinella</name>
    <dbReference type="NCBI Taxonomy" id="5974"/>
    <lineage>
        <taxon>Eukaryota</taxon>
        <taxon>Sar</taxon>
        <taxon>Alveolata</taxon>
        <taxon>Ciliophora</taxon>
        <taxon>Intramacronucleata</taxon>
        <taxon>Spirotrichea</taxon>
        <taxon>Stichotrichia</taxon>
        <taxon>Sporadotrichida</taxon>
        <taxon>Halteriidae</taxon>
        <taxon>Halteria</taxon>
    </lineage>
</organism>
<feature type="region of interest" description="Disordered" evidence="1">
    <location>
        <begin position="1"/>
        <end position="372"/>
    </location>
</feature>
<feature type="transmembrane region" description="Helical" evidence="2">
    <location>
        <begin position="500"/>
        <end position="522"/>
    </location>
</feature>
<evidence type="ECO:0000256" key="2">
    <source>
        <dbReference type="SAM" id="Phobius"/>
    </source>
</evidence>
<protein>
    <submittedName>
        <fullName evidence="3">Uncharacterized protein</fullName>
    </submittedName>
</protein>
<dbReference type="Proteomes" id="UP000785679">
    <property type="component" value="Unassembled WGS sequence"/>
</dbReference>
<feature type="compositionally biased region" description="Acidic residues" evidence="1">
    <location>
        <begin position="210"/>
        <end position="221"/>
    </location>
</feature>
<dbReference type="OrthoDB" id="324212at2759"/>
<feature type="compositionally biased region" description="Basic and acidic residues" evidence="1">
    <location>
        <begin position="311"/>
        <end position="353"/>
    </location>
</feature>
<keyword evidence="4" id="KW-1185">Reference proteome</keyword>
<evidence type="ECO:0000313" key="3">
    <source>
        <dbReference type="EMBL" id="TNV84860.1"/>
    </source>
</evidence>
<sequence>MKKGSAQQDDQDDNLSLGDFPLGSVDIAPKGAFKSSLDQQPVKKPLILAGNNKKPTNFDDDEDEDNLFSSKQSSQPVKTKAVIKANDSDDDDESYKPPSVAPSNKLSAQKGSRKASADESSKGAVKSQGSSKGLVFGKKQAKVESEKEGSEESEESEEEEQKKKPVAKAATGFAKNTKVLSSASSAGSKSNAGGVFGNKNDSKTKSKIEEQDDEGDSDDDDKSAKNAKKQPPPKQPQSKTNLLASKKPEKKQDSDDGEESQSDEENQAYNPMKGKTIPPPPPPKPQKAQEKQPAKAKKKAKDSDSEEEDEKPQIKKQESKAVVKKAVNKEPQDDAGRGEFRRRTRTKKTEHYFQFESDAEDPDDDGSSPQFLEEGLPLEELEEVHGYFSQRIRKPKKFYKNRSRAKHIRSKNLFFTSRWFLIYHFVQHLIFWLLVIIFPAISVTGCVTGFAWMSHVAMGLFCGLSMVFDCVFAASYMQREGLRFELRNFKNGVINGKDRCGFMVMVFIEVVFEMVMTQIALFDIYTDIAFATLVNKEGMTSLAALSALSVVLIAIPKIYAMGLSLVMIFSCRGPAKEEDVRRKWAHRILTFNESRLQGLNVEYTRYQREKVDLLMATMKFLFEDFPIFIYMLYYLTQTDCGKKNQNAIIYISLVMKVLNTYFGFFYRILNTCYVWRRLKSYQRKVEVRISNLQLASFGFRNIRNKLTSNNNVESFVLTGENYEYMVVNQKSVEKINKCLNDIPVPDKIEFLELNKVRIESIRQFKSLFLSIEAKLPKLRYLTLQQSSFPLRGMMI</sequence>
<keyword evidence="2" id="KW-0812">Transmembrane</keyword>
<feature type="compositionally biased region" description="Low complexity" evidence="1">
    <location>
        <begin position="181"/>
        <end position="193"/>
    </location>
</feature>
<feature type="transmembrane region" description="Helical" evidence="2">
    <location>
        <begin position="542"/>
        <end position="569"/>
    </location>
</feature>
<comment type="caution">
    <text evidence="3">The sequence shown here is derived from an EMBL/GenBank/DDBJ whole genome shotgun (WGS) entry which is preliminary data.</text>
</comment>
<evidence type="ECO:0000256" key="1">
    <source>
        <dbReference type="SAM" id="MobiDB-lite"/>
    </source>
</evidence>
<feature type="compositionally biased region" description="Polar residues" evidence="1">
    <location>
        <begin position="67"/>
        <end position="77"/>
    </location>
</feature>
<feature type="compositionally biased region" description="Acidic residues" evidence="1">
    <location>
        <begin position="255"/>
        <end position="266"/>
    </location>
</feature>
<feature type="compositionally biased region" description="Basic and acidic residues" evidence="1">
    <location>
        <begin position="200"/>
        <end position="209"/>
    </location>
</feature>
<keyword evidence="2" id="KW-0472">Membrane</keyword>
<accession>A0A8J8T7U0</accession>
<feature type="transmembrane region" description="Helical" evidence="2">
    <location>
        <begin position="458"/>
        <end position="479"/>
    </location>
</feature>
<reference evidence="3" key="1">
    <citation type="submission" date="2019-06" db="EMBL/GenBank/DDBJ databases">
        <authorList>
            <person name="Zheng W."/>
        </authorList>
    </citation>
    <scope>NUCLEOTIDE SEQUENCE</scope>
    <source>
        <strain evidence="3">QDHG01</strain>
    </source>
</reference>
<feature type="transmembrane region" description="Helical" evidence="2">
    <location>
        <begin position="613"/>
        <end position="635"/>
    </location>
</feature>